<evidence type="ECO:0000313" key="3">
    <source>
        <dbReference type="Proteomes" id="UP000199095"/>
    </source>
</evidence>
<name>A0A1I0F782_9BACI</name>
<dbReference type="Pfam" id="PF00583">
    <property type="entry name" value="Acetyltransf_1"/>
    <property type="match status" value="1"/>
</dbReference>
<sequence>MKNTNVKLVELNENNWYECCKLEVSKEQDTFIEPNAVSIAQSKFEPALRPFAIYDQNQVVGFLMYSTEKEELDGYWVYRIMVDKRFQGKGIGKAATELMLAEMVHLPNMNRIVVGYHSENKNAHALYESLGFIDYGDRFGKERAVIKSF</sequence>
<dbReference type="GO" id="GO:0016747">
    <property type="term" value="F:acyltransferase activity, transferring groups other than amino-acyl groups"/>
    <property type="evidence" value="ECO:0007669"/>
    <property type="project" value="InterPro"/>
</dbReference>
<dbReference type="Proteomes" id="UP000199095">
    <property type="component" value="Unassembled WGS sequence"/>
</dbReference>
<organism evidence="2 3">
    <name type="scientific">Salinibacillus kushneri</name>
    <dbReference type="NCBI Taxonomy" id="237682"/>
    <lineage>
        <taxon>Bacteria</taxon>
        <taxon>Bacillati</taxon>
        <taxon>Bacillota</taxon>
        <taxon>Bacilli</taxon>
        <taxon>Bacillales</taxon>
        <taxon>Bacillaceae</taxon>
        <taxon>Salinibacillus</taxon>
    </lineage>
</organism>
<dbReference type="OrthoDB" id="9127144at2"/>
<dbReference type="RefSeq" id="WP_093134573.1">
    <property type="nucleotide sequence ID" value="NZ_FOHJ01000005.1"/>
</dbReference>
<keyword evidence="3" id="KW-1185">Reference proteome</keyword>
<dbReference type="CDD" id="cd04301">
    <property type="entry name" value="NAT_SF"/>
    <property type="match status" value="1"/>
</dbReference>
<dbReference type="InterPro" id="IPR000182">
    <property type="entry name" value="GNAT_dom"/>
</dbReference>
<protein>
    <submittedName>
        <fullName evidence="2">Diamine N-acetyltransferase</fullName>
    </submittedName>
</protein>
<dbReference type="InterPro" id="IPR016181">
    <property type="entry name" value="Acyl_CoA_acyltransferase"/>
</dbReference>
<dbReference type="PANTHER" id="PTHR43617">
    <property type="entry name" value="L-AMINO ACID N-ACETYLTRANSFERASE"/>
    <property type="match status" value="1"/>
</dbReference>
<dbReference type="InterPro" id="IPR050276">
    <property type="entry name" value="MshD_Acetyltransferase"/>
</dbReference>
<reference evidence="3" key="1">
    <citation type="submission" date="2016-10" db="EMBL/GenBank/DDBJ databases">
        <authorList>
            <person name="Varghese N."/>
            <person name="Submissions S."/>
        </authorList>
    </citation>
    <scope>NUCLEOTIDE SEQUENCE [LARGE SCALE GENOMIC DNA]</scope>
    <source>
        <strain evidence="3">CGMCC 1.3566</strain>
    </source>
</reference>
<evidence type="ECO:0000313" key="2">
    <source>
        <dbReference type="EMBL" id="SET53117.1"/>
    </source>
</evidence>
<keyword evidence="2" id="KW-0808">Transferase</keyword>
<dbReference type="AlphaFoldDB" id="A0A1I0F782"/>
<dbReference type="STRING" id="237682.SAMN05421676_105207"/>
<dbReference type="EMBL" id="FOHJ01000005">
    <property type="protein sequence ID" value="SET53117.1"/>
    <property type="molecule type" value="Genomic_DNA"/>
</dbReference>
<gene>
    <name evidence="2" type="ORF">SAMN05421676_105207</name>
</gene>
<dbReference type="Gene3D" id="3.40.630.30">
    <property type="match status" value="1"/>
</dbReference>
<proteinExistence type="predicted"/>
<accession>A0A1I0F782</accession>
<dbReference type="SUPFAM" id="SSF55729">
    <property type="entry name" value="Acyl-CoA N-acyltransferases (Nat)"/>
    <property type="match status" value="1"/>
</dbReference>
<feature type="domain" description="N-acetyltransferase" evidence="1">
    <location>
        <begin position="6"/>
        <end position="149"/>
    </location>
</feature>
<evidence type="ECO:0000259" key="1">
    <source>
        <dbReference type="PROSITE" id="PS51186"/>
    </source>
</evidence>
<dbReference type="PROSITE" id="PS51186">
    <property type="entry name" value="GNAT"/>
    <property type="match status" value="1"/>
</dbReference>